<name>A0AAD6S0C2_9AGAR</name>
<proteinExistence type="predicted"/>
<protein>
    <submittedName>
        <fullName evidence="1">Uncharacterized protein</fullName>
    </submittedName>
</protein>
<keyword evidence="2" id="KW-1185">Reference proteome</keyword>
<dbReference type="AlphaFoldDB" id="A0AAD6S0C2"/>
<dbReference type="EMBL" id="JARJCM010000318">
    <property type="protein sequence ID" value="KAJ7018874.1"/>
    <property type="molecule type" value="Genomic_DNA"/>
</dbReference>
<comment type="caution">
    <text evidence="1">The sequence shown here is derived from an EMBL/GenBank/DDBJ whole genome shotgun (WGS) entry which is preliminary data.</text>
</comment>
<organism evidence="1 2">
    <name type="scientific">Mycena alexandri</name>
    <dbReference type="NCBI Taxonomy" id="1745969"/>
    <lineage>
        <taxon>Eukaryota</taxon>
        <taxon>Fungi</taxon>
        <taxon>Dikarya</taxon>
        <taxon>Basidiomycota</taxon>
        <taxon>Agaricomycotina</taxon>
        <taxon>Agaricomycetes</taxon>
        <taxon>Agaricomycetidae</taxon>
        <taxon>Agaricales</taxon>
        <taxon>Marasmiineae</taxon>
        <taxon>Mycenaceae</taxon>
        <taxon>Mycena</taxon>
    </lineage>
</organism>
<accession>A0AAD6S0C2</accession>
<sequence length="309" mass="33457">MAHRWNLDTLKIRRNFGAGTNEDDTDVGRIPTQHHRAGSQRVSGALLSSRPGTARWRLDARSLFHWGTAGSAQVFWCFGAEVRLSSGAAAARLLSVLDIACRPITHGPFFLFSLFSLSAETRGTPHGLLPVHSTQSPPLDPRALRHACMRGAKADASAERLRASLSSARCASAVDARPPCCPWAPCDRVVVDPVSVSVARGMPARPSVRAASTRWCGAIRDAAAISAPHTQATSTSTSTSTIHIHVPPRGLAAPWQPPTRNPPRARCLRRPALLPHPTRASTARARGRMCVCVCRRWREQTRTVFASEA</sequence>
<reference evidence="1" key="1">
    <citation type="submission" date="2023-03" db="EMBL/GenBank/DDBJ databases">
        <title>Massive genome expansion in bonnet fungi (Mycena s.s.) driven by repeated elements and novel gene families across ecological guilds.</title>
        <authorList>
            <consortium name="Lawrence Berkeley National Laboratory"/>
            <person name="Harder C.B."/>
            <person name="Miyauchi S."/>
            <person name="Viragh M."/>
            <person name="Kuo A."/>
            <person name="Thoen E."/>
            <person name="Andreopoulos B."/>
            <person name="Lu D."/>
            <person name="Skrede I."/>
            <person name="Drula E."/>
            <person name="Henrissat B."/>
            <person name="Morin E."/>
            <person name="Kohler A."/>
            <person name="Barry K."/>
            <person name="LaButti K."/>
            <person name="Morin E."/>
            <person name="Salamov A."/>
            <person name="Lipzen A."/>
            <person name="Mereny Z."/>
            <person name="Hegedus B."/>
            <person name="Baldrian P."/>
            <person name="Stursova M."/>
            <person name="Weitz H."/>
            <person name="Taylor A."/>
            <person name="Grigoriev I.V."/>
            <person name="Nagy L.G."/>
            <person name="Martin F."/>
            <person name="Kauserud H."/>
        </authorList>
    </citation>
    <scope>NUCLEOTIDE SEQUENCE</scope>
    <source>
        <strain evidence="1">CBHHK200</strain>
    </source>
</reference>
<dbReference type="Proteomes" id="UP001218188">
    <property type="component" value="Unassembled WGS sequence"/>
</dbReference>
<evidence type="ECO:0000313" key="1">
    <source>
        <dbReference type="EMBL" id="KAJ7018874.1"/>
    </source>
</evidence>
<evidence type="ECO:0000313" key="2">
    <source>
        <dbReference type="Proteomes" id="UP001218188"/>
    </source>
</evidence>
<gene>
    <name evidence="1" type="ORF">C8F04DRAFT_1149751</name>
</gene>